<proteinExistence type="predicted"/>
<evidence type="ECO:0000313" key="5">
    <source>
        <dbReference type="Proteomes" id="UP000002169"/>
    </source>
</evidence>
<dbReference type="PANTHER" id="PTHR43037">
    <property type="entry name" value="UNNAMED PRODUCT-RELATED"/>
    <property type="match status" value="1"/>
</dbReference>
<dbReference type="KEGG" id="bcm:Bcenmc03_6439"/>
<evidence type="ECO:0000256" key="3">
    <source>
        <dbReference type="SAM" id="MobiDB-lite"/>
    </source>
</evidence>
<dbReference type="AlphaFoldDB" id="B1KBF7"/>
<feature type="compositionally biased region" description="Low complexity" evidence="3">
    <location>
        <begin position="124"/>
        <end position="147"/>
    </location>
</feature>
<accession>B1KBF7</accession>
<dbReference type="Gene3D" id="3.40.50.1820">
    <property type="entry name" value="alpha/beta hydrolase"/>
    <property type="match status" value="1"/>
</dbReference>
<dbReference type="EMBL" id="CP000960">
    <property type="protein sequence ID" value="ACA95554.1"/>
    <property type="molecule type" value="Genomic_DNA"/>
</dbReference>
<dbReference type="HOGENOM" id="CLU_027551_0_2_4"/>
<name>B1KBF7_BURO0</name>
<dbReference type="Proteomes" id="UP000002169">
    <property type="component" value="Chromosome 3"/>
</dbReference>
<dbReference type="SUPFAM" id="SSF53474">
    <property type="entry name" value="alpha/beta-Hydrolases"/>
    <property type="match status" value="1"/>
</dbReference>
<dbReference type="Pfam" id="PF10503">
    <property type="entry name" value="Esterase_PHB"/>
    <property type="match status" value="1"/>
</dbReference>
<keyword evidence="2" id="KW-0378">Hydrolase</keyword>
<feature type="region of interest" description="Disordered" evidence="3">
    <location>
        <begin position="1"/>
        <end position="31"/>
    </location>
</feature>
<dbReference type="PANTHER" id="PTHR43037:SF1">
    <property type="entry name" value="BLL1128 PROTEIN"/>
    <property type="match status" value="1"/>
</dbReference>
<protein>
    <submittedName>
        <fullName evidence="4">Poly(3-hydroxybutyrate) depolymerase-like protein</fullName>
    </submittedName>
</protein>
<evidence type="ECO:0000256" key="1">
    <source>
        <dbReference type="ARBA" id="ARBA00022729"/>
    </source>
</evidence>
<sequence>MVLSRAEAGFDSHARHVGRPASPIIDARHPVPPDAAFRLPRHRQHEPCFAPVRLPSDGGVGRLFPPRPAAGTKLNMPRKKSSLWLRHLELFSIVTGARPKKRAGKPRPAAQKAAKKVVQRTIKPAAAPAAKRPGTAPAARAPSAQPPGTWLRSFHSAGPSAGRLVNHLAYALYLPAAPAKTAGMPAVVMLHGCKQTAESFAAGTRICRLAERAGFAVLFPEQAKTTHAHRCWHWHGDATESEAAAVASLVDAIVRRHGFDRDRIYVAGLSAGAGLAAALALRYPDRFAAVGLHSGPAIAPPSSTMAAMSLMRRGLRDDPVAALDACADAASYPGMPALVIHGALDTVVTDRNATQLGIAFARLNRLVDEHGAIRVGEQRSYAQDDADYVDYLKGGRLVVRVCIVRRLPHAWSGGDPSEPFHSAKGPDATAMFWHFFRRQRRKRLA</sequence>
<evidence type="ECO:0000256" key="2">
    <source>
        <dbReference type="ARBA" id="ARBA00022801"/>
    </source>
</evidence>
<dbReference type="InterPro" id="IPR010126">
    <property type="entry name" value="Esterase_phb"/>
</dbReference>
<gene>
    <name evidence="4" type="ordered locus">Bcenmc03_6439</name>
</gene>
<dbReference type="InterPro" id="IPR029058">
    <property type="entry name" value="AB_hydrolase_fold"/>
</dbReference>
<evidence type="ECO:0000313" key="4">
    <source>
        <dbReference type="EMBL" id="ACA95554.1"/>
    </source>
</evidence>
<keyword evidence="1" id="KW-0732">Signal</keyword>
<dbReference type="InterPro" id="IPR050955">
    <property type="entry name" value="Plant_Biomass_Hydrol_Est"/>
</dbReference>
<dbReference type="GO" id="GO:0005576">
    <property type="term" value="C:extracellular region"/>
    <property type="evidence" value="ECO:0007669"/>
    <property type="project" value="InterPro"/>
</dbReference>
<dbReference type="GO" id="GO:0016787">
    <property type="term" value="F:hydrolase activity"/>
    <property type="evidence" value="ECO:0007669"/>
    <property type="project" value="UniProtKB-KW"/>
</dbReference>
<reference evidence="5" key="1">
    <citation type="submission" date="2008-02" db="EMBL/GenBank/DDBJ databases">
        <title>Complete sequence of chromosome 3 of Burkholderia cenocepacia MC0-3.</title>
        <authorList>
            <person name="Copeland A."/>
            <person name="Lucas S."/>
            <person name="Lapidus A."/>
            <person name="Barry K."/>
            <person name="Bruce D."/>
            <person name="Goodwin L."/>
            <person name="Glavina del Rio T."/>
            <person name="Dalin E."/>
            <person name="Tice H."/>
            <person name="Pitluck S."/>
            <person name="Chain P."/>
            <person name="Malfatti S."/>
            <person name="Shin M."/>
            <person name="Vergez L."/>
            <person name="Schmutz J."/>
            <person name="Larimer F."/>
            <person name="Land M."/>
            <person name="Hauser L."/>
            <person name="Kyrpides N."/>
            <person name="Mikhailova N."/>
            <person name="Tiedje J."/>
            <person name="Richardson P."/>
        </authorList>
    </citation>
    <scope>NUCLEOTIDE SEQUENCE [LARGE SCALE GENOMIC DNA]</scope>
    <source>
        <strain evidence="5">MC0-3</strain>
    </source>
</reference>
<organism evidence="4 5">
    <name type="scientific">Burkholderia orbicola (strain MC0-3)</name>
    <dbReference type="NCBI Taxonomy" id="406425"/>
    <lineage>
        <taxon>Bacteria</taxon>
        <taxon>Pseudomonadati</taxon>
        <taxon>Pseudomonadota</taxon>
        <taxon>Betaproteobacteria</taxon>
        <taxon>Burkholderiales</taxon>
        <taxon>Burkholderiaceae</taxon>
        <taxon>Burkholderia</taxon>
        <taxon>Burkholderia cepacia complex</taxon>
        <taxon>Burkholderia orbicola</taxon>
    </lineage>
</organism>
<feature type="region of interest" description="Disordered" evidence="3">
    <location>
        <begin position="123"/>
        <end position="153"/>
    </location>
</feature>